<sequence>MPNLMKMIRRLSGDRASVTAIVVLAAYLLLLQGFVAGMSRSAIAAAAADPLHSICASAIIAGDVPPAGEYPSKKAADCPCASLCRLAGMAVPAVLADVASFGIRDLQTANRAPVPEPGSALPPLRGFVPEPRAPPFIS</sequence>
<dbReference type="RefSeq" id="WP_156886469.1">
    <property type="nucleotide sequence ID" value="NZ_CP017101.1"/>
</dbReference>
<evidence type="ECO:0008006" key="3">
    <source>
        <dbReference type="Google" id="ProtNLM"/>
    </source>
</evidence>
<organism evidence="1 2">
    <name type="scientific">Rhizobium gallicum</name>
    <dbReference type="NCBI Taxonomy" id="56730"/>
    <lineage>
        <taxon>Bacteria</taxon>
        <taxon>Pseudomonadati</taxon>
        <taxon>Pseudomonadota</taxon>
        <taxon>Alphaproteobacteria</taxon>
        <taxon>Hyphomicrobiales</taxon>
        <taxon>Rhizobiaceae</taxon>
        <taxon>Rhizobium/Agrobacterium group</taxon>
        <taxon>Rhizobium</taxon>
    </lineage>
</organism>
<gene>
    <name evidence="1" type="ORF">IE4872_CH03357</name>
</gene>
<dbReference type="OrthoDB" id="8401563at2"/>
<proteinExistence type="predicted"/>
<evidence type="ECO:0000313" key="1">
    <source>
        <dbReference type="EMBL" id="APO68957.1"/>
    </source>
</evidence>
<dbReference type="AlphaFoldDB" id="A0A1L5NM57"/>
<evidence type="ECO:0000313" key="2">
    <source>
        <dbReference type="Proteomes" id="UP000184749"/>
    </source>
</evidence>
<accession>A0A1L5NM57</accession>
<name>A0A1L5NM57_9HYPH</name>
<protein>
    <recommendedName>
        <fullName evidence="3">DUF2946 domain-containing protein</fullName>
    </recommendedName>
</protein>
<dbReference type="Proteomes" id="UP000184749">
    <property type="component" value="Chromosome"/>
</dbReference>
<dbReference type="EMBL" id="CP017101">
    <property type="protein sequence ID" value="APO68957.1"/>
    <property type="molecule type" value="Genomic_DNA"/>
</dbReference>
<reference evidence="1 2" key="1">
    <citation type="submission" date="2016-09" db="EMBL/GenBank/DDBJ databases">
        <title>The complete genome sequences of Rhizobium gallicum, symbiovars gallicum and phaseoli, symbionts associated to common bean (Phaseolus vulgaris).</title>
        <authorList>
            <person name="Bustos P."/>
            <person name="Santamaria R.I."/>
            <person name="Perez-Carrascal O.M."/>
            <person name="Juarez S."/>
            <person name="Lozano L."/>
            <person name="Martinez-Flores I."/>
            <person name="Martinez-Romero E."/>
            <person name="Cevallos M."/>
            <person name="Romero D."/>
            <person name="Davila G."/>
            <person name="Gonzalez V."/>
        </authorList>
    </citation>
    <scope>NUCLEOTIDE SEQUENCE [LARGE SCALE GENOMIC DNA]</scope>
    <source>
        <strain evidence="1 2">IE4872</strain>
    </source>
</reference>